<dbReference type="AlphaFoldDB" id="A0A5R8Y3F4"/>
<comment type="caution">
    <text evidence="3">The sequence shown here is derived from an EMBL/GenBank/DDBJ whole genome shotgun (WGS) entry which is preliminary data.</text>
</comment>
<evidence type="ECO:0000313" key="3">
    <source>
        <dbReference type="EMBL" id="TLP40615.1"/>
    </source>
</evidence>
<proteinExistence type="predicted"/>
<reference evidence="3 4" key="1">
    <citation type="submission" date="2019-05" db="EMBL/GenBank/DDBJ databases">
        <title>Arcobacter sp. nov., isolated from sea sediment.</title>
        <authorList>
            <person name="Kim W."/>
        </authorList>
    </citation>
    <scope>NUCLEOTIDE SEQUENCE [LARGE SCALE GENOMIC DNA]</scope>
    <source>
        <strain evidence="3 4">CAU 1517</strain>
    </source>
</reference>
<sequence>MDLLSLLMKRSLKLNFHLLQTIKIGDKMKKLLIFLMFVTSIFANVDIKSLDIYKNLTFVKQKLDSQKHTQKLLGQVNIEDIRFLKEDNCSIGDYTLENKEESDELSKLISEAKDKIVYKENRIKALKSNIAFLEKTSLNSVSNSKMFEESSNFLKKEVLESYNYIYELEGFIKEDKKELNELLKRRNTENSTFLNYDLKCKKDVFVYYPLNNINKDGLYDINYNSNKKELEIKNSYFITQSTGVDFENIDINLYSFSYVDTVQPRKFYPQYLDLDMPVALSSSKVMIKKAKVERFNDMASAPSYEYNEDTTRSYFTALNVTLKSGKKQQVLFSNEKYKANNSIEIDGYASSKAFYKVDFKSDKLYGFINSRLYLNDSYIGKINLNGIKKDENNSLYFSNNRFIDVKKELIKDMKEEPFFSLNRLKTQKIWKYEIKNNSNKEEFVSLIERVPVSKHEDIKIELIGSTKVTKLEKNGKITYDFNLKPNETKTIEFGYEILKPNKN</sequence>
<accession>A0A5R8Y3F4</accession>
<protein>
    <submittedName>
        <fullName evidence="3">DUF4139 domain-containing protein</fullName>
    </submittedName>
</protein>
<keyword evidence="4" id="KW-1185">Reference proteome</keyword>
<feature type="domain" description="DUF4139" evidence="2">
    <location>
        <begin position="208"/>
        <end position="499"/>
    </location>
</feature>
<evidence type="ECO:0000256" key="1">
    <source>
        <dbReference type="SAM" id="Coils"/>
    </source>
</evidence>
<feature type="coiled-coil region" evidence="1">
    <location>
        <begin position="109"/>
        <end position="136"/>
    </location>
</feature>
<organism evidence="3 4">
    <name type="scientific">Arcobacter arenosus</name>
    <dbReference type="NCBI Taxonomy" id="2576037"/>
    <lineage>
        <taxon>Bacteria</taxon>
        <taxon>Pseudomonadati</taxon>
        <taxon>Campylobacterota</taxon>
        <taxon>Epsilonproteobacteria</taxon>
        <taxon>Campylobacterales</taxon>
        <taxon>Arcobacteraceae</taxon>
        <taxon>Arcobacter</taxon>
    </lineage>
</organism>
<dbReference type="InterPro" id="IPR037291">
    <property type="entry name" value="DUF4139"/>
</dbReference>
<dbReference type="OrthoDB" id="5372232at2"/>
<dbReference type="EMBL" id="VANU01000001">
    <property type="protein sequence ID" value="TLP40615.1"/>
    <property type="molecule type" value="Genomic_DNA"/>
</dbReference>
<evidence type="ECO:0000259" key="2">
    <source>
        <dbReference type="Pfam" id="PF13598"/>
    </source>
</evidence>
<name>A0A5R8Y3F4_9BACT</name>
<evidence type="ECO:0000313" key="4">
    <source>
        <dbReference type="Proteomes" id="UP000308901"/>
    </source>
</evidence>
<keyword evidence="1" id="KW-0175">Coiled coil</keyword>
<dbReference type="Proteomes" id="UP000308901">
    <property type="component" value="Unassembled WGS sequence"/>
</dbReference>
<dbReference type="Pfam" id="PF13598">
    <property type="entry name" value="DUF4139"/>
    <property type="match status" value="1"/>
</dbReference>
<gene>
    <name evidence="3" type="ORF">FDK22_00975</name>
</gene>